<evidence type="ECO:0000256" key="4">
    <source>
        <dbReference type="SAM" id="Coils"/>
    </source>
</evidence>
<evidence type="ECO:0008006" key="10">
    <source>
        <dbReference type="Google" id="ProtNLM"/>
    </source>
</evidence>
<dbReference type="PROSITE" id="PS50088">
    <property type="entry name" value="ANK_REPEAT"/>
    <property type="match status" value="1"/>
</dbReference>
<dbReference type="Gene3D" id="1.25.40.20">
    <property type="entry name" value="Ankyrin repeat-containing domain"/>
    <property type="match status" value="1"/>
</dbReference>
<comment type="caution">
    <text evidence="8">The sequence shown here is derived from an EMBL/GenBank/DDBJ whole genome shotgun (WGS) entry which is preliminary data.</text>
</comment>
<dbReference type="Pfam" id="PF20720">
    <property type="entry name" value="nSTAND3"/>
    <property type="match status" value="1"/>
</dbReference>
<evidence type="ECO:0000256" key="2">
    <source>
        <dbReference type="ARBA" id="ARBA00023043"/>
    </source>
</evidence>
<keyword evidence="1" id="KW-0677">Repeat</keyword>
<feature type="domain" description="Novel STAND NTPase 3" evidence="7">
    <location>
        <begin position="190"/>
        <end position="337"/>
    </location>
</feature>
<evidence type="ECO:0000256" key="5">
    <source>
        <dbReference type="SAM" id="MobiDB-lite"/>
    </source>
</evidence>
<evidence type="ECO:0000313" key="8">
    <source>
        <dbReference type="EMBL" id="VDI07361.1"/>
    </source>
</evidence>
<dbReference type="PANTHER" id="PTHR24173">
    <property type="entry name" value="ANKYRIN REPEAT CONTAINING"/>
    <property type="match status" value="1"/>
</dbReference>
<dbReference type="InterPro" id="IPR036770">
    <property type="entry name" value="Ankyrin_rpt-contain_sf"/>
</dbReference>
<evidence type="ECO:0000313" key="9">
    <source>
        <dbReference type="Proteomes" id="UP000596742"/>
    </source>
</evidence>
<evidence type="ECO:0000259" key="7">
    <source>
        <dbReference type="Pfam" id="PF20720"/>
    </source>
</evidence>
<organism evidence="8 9">
    <name type="scientific">Mytilus galloprovincialis</name>
    <name type="common">Mediterranean mussel</name>
    <dbReference type="NCBI Taxonomy" id="29158"/>
    <lineage>
        <taxon>Eukaryota</taxon>
        <taxon>Metazoa</taxon>
        <taxon>Spiralia</taxon>
        <taxon>Lophotrochozoa</taxon>
        <taxon>Mollusca</taxon>
        <taxon>Bivalvia</taxon>
        <taxon>Autobranchia</taxon>
        <taxon>Pteriomorphia</taxon>
        <taxon>Mytilida</taxon>
        <taxon>Mytiloidea</taxon>
        <taxon>Mytilidae</taxon>
        <taxon>Mytilinae</taxon>
        <taxon>Mytilus</taxon>
    </lineage>
</organism>
<feature type="domain" description="DZIP3-like HEPN" evidence="6">
    <location>
        <begin position="4"/>
        <end position="109"/>
    </location>
</feature>
<dbReference type="Pfam" id="PF18738">
    <property type="entry name" value="HEPN_DZIP3"/>
    <property type="match status" value="1"/>
</dbReference>
<dbReference type="InterPro" id="IPR027417">
    <property type="entry name" value="P-loop_NTPase"/>
</dbReference>
<feature type="region of interest" description="Disordered" evidence="5">
    <location>
        <begin position="868"/>
        <end position="892"/>
    </location>
</feature>
<accession>A0A8B6CMD3</accession>
<dbReference type="SMART" id="SM00248">
    <property type="entry name" value="ANK"/>
    <property type="match status" value="4"/>
</dbReference>
<evidence type="ECO:0000256" key="3">
    <source>
        <dbReference type="PROSITE-ProRule" id="PRU00023"/>
    </source>
</evidence>
<dbReference type="Proteomes" id="UP000596742">
    <property type="component" value="Unassembled WGS sequence"/>
</dbReference>
<keyword evidence="2 3" id="KW-0040">ANK repeat</keyword>
<keyword evidence="4" id="KW-0175">Coiled coil</keyword>
<dbReference type="Gene3D" id="3.40.50.300">
    <property type="entry name" value="P-loop containing nucleotide triphosphate hydrolases"/>
    <property type="match status" value="1"/>
</dbReference>
<dbReference type="InterPro" id="IPR041249">
    <property type="entry name" value="HEPN_DZIP3"/>
</dbReference>
<feature type="repeat" description="ANK" evidence="3">
    <location>
        <begin position="695"/>
        <end position="727"/>
    </location>
</feature>
<feature type="non-terminal residue" evidence="8">
    <location>
        <position position="901"/>
    </location>
</feature>
<dbReference type="Pfam" id="PF12796">
    <property type="entry name" value="Ank_2"/>
    <property type="match status" value="1"/>
</dbReference>
<proteinExistence type="predicted"/>
<dbReference type="EMBL" id="UYJE01002036">
    <property type="protein sequence ID" value="VDI07361.1"/>
    <property type="molecule type" value="Genomic_DNA"/>
</dbReference>
<dbReference type="OrthoDB" id="6132972at2759"/>
<evidence type="ECO:0000259" key="6">
    <source>
        <dbReference type="Pfam" id="PF18738"/>
    </source>
</evidence>
<dbReference type="InterPro" id="IPR002110">
    <property type="entry name" value="Ankyrin_rpt"/>
</dbReference>
<feature type="coiled-coil region" evidence="4">
    <location>
        <begin position="103"/>
        <end position="158"/>
    </location>
</feature>
<sequence>NGWVRSTDFDIGLLYKLVRNTLVGVSPPKDGWSFEPKSGSTSKSDDIERIRLRRNSLSHATKYVLPKLKFKTQWRALAKAINRLSDGTLKNEVQSLSQRTFYKHNQQEYIQILNDNMREIQEEVVTCRRVVSNMQDRVLNLEDNVASVQQNVLDIEERLPDHHIPPHIKRSQNEIIENWKQNNSVYIKDTHGFCQAFEMVQSRNVVVIIGGPGSGKTATARCIALQLREEEWEIIPVFKPDEIMHYRNTEKQQVFLLDDFIGSFTLNMSLYDNVIQYKAPIFESNEQNTKILLTCRKSVYNAAIKLQDICCLPVIDLESNENKLNNEEKRKILKKHCDAMSVLRTNYENLSLENANIMFPILCSLFACNKEYQTIGDRFFQKPFEGLSMEFDKMQKRNTEHYASLILCMISGNKLSIHSLPETETKGCVYDSCGLNQGTSIRRIQDALEQMIGTYVTRIGDCYSLIHDSLFDILAYHYGRRVNDFPEIITYLPSNFISNRLCVDSDQADDEFSIQTPEDQFDRLAERLYRDLYDLKFYEVFRTKSLLHELFIKIFIEILENKSYESFKKVFLSFQRNVSCERPRDIDGTVHYLLTDFVFLEDKHERCCIRAISWVVYFGHLKLLKYIINRVRDKEGSCKSVFGIEKIEQTRLLVLCCYRNDENMTRLLLNNLDRDCINRNLRTINMNYNVQNSHRYYTPLIAACERGNLSIVKLLVENGAEIDTLDPQELSPLSVAYYNGHIKIVNFILNKRRPQDKKVILVFKQPVDENTERIVTCNPTEWPLITVKSQSRTQPCEKNQSSLMTKRDNQKPSQGKRYERKRRERALFRANVLRFQLQKTVVGTKTTRHNTYTLQNNGIGRMTCLIQGNRRGNNRKRKQKQPKPKQSGTKMMSFYRLLDIG</sequence>
<keyword evidence="9" id="KW-1185">Reference proteome</keyword>
<gene>
    <name evidence="8" type="ORF">MGAL_10B005326</name>
</gene>
<evidence type="ECO:0000256" key="1">
    <source>
        <dbReference type="ARBA" id="ARBA00022737"/>
    </source>
</evidence>
<feature type="region of interest" description="Disordered" evidence="5">
    <location>
        <begin position="789"/>
        <end position="823"/>
    </location>
</feature>
<dbReference type="SUPFAM" id="SSF52540">
    <property type="entry name" value="P-loop containing nucleoside triphosphate hydrolases"/>
    <property type="match status" value="2"/>
</dbReference>
<protein>
    <recommendedName>
        <fullName evidence="10">DZIP3-like HEPN domain-containing protein</fullName>
    </recommendedName>
</protein>
<dbReference type="InterPro" id="IPR049050">
    <property type="entry name" value="nSTAND3"/>
</dbReference>
<reference evidence="8" key="1">
    <citation type="submission" date="2018-11" db="EMBL/GenBank/DDBJ databases">
        <authorList>
            <person name="Alioto T."/>
            <person name="Alioto T."/>
        </authorList>
    </citation>
    <scope>NUCLEOTIDE SEQUENCE</scope>
</reference>
<dbReference type="AlphaFoldDB" id="A0A8B6CMD3"/>
<feature type="compositionally biased region" description="Basic residues" evidence="5">
    <location>
        <begin position="872"/>
        <end position="883"/>
    </location>
</feature>
<name>A0A8B6CMD3_MYTGA</name>
<dbReference type="SUPFAM" id="SSF48403">
    <property type="entry name" value="Ankyrin repeat"/>
    <property type="match status" value="1"/>
</dbReference>
<dbReference type="PROSITE" id="PS50297">
    <property type="entry name" value="ANK_REP_REGION"/>
    <property type="match status" value="1"/>
</dbReference>
<dbReference type="PANTHER" id="PTHR24173:SF74">
    <property type="entry name" value="ANKYRIN REPEAT DOMAIN-CONTAINING PROTEIN 16"/>
    <property type="match status" value="1"/>
</dbReference>
<feature type="compositionally biased region" description="Polar residues" evidence="5">
    <location>
        <begin position="789"/>
        <end position="804"/>
    </location>
</feature>